<name>A0A392UDL4_9FABA</name>
<dbReference type="Proteomes" id="UP000265520">
    <property type="component" value="Unassembled WGS sequence"/>
</dbReference>
<proteinExistence type="predicted"/>
<sequence length="55" mass="6045">MDYRAWKAIIKGWNYPVITAENGTTTPKPEAEWTTAEDTEATGNSKALNAIFNGV</sequence>
<comment type="caution">
    <text evidence="1">The sequence shown here is derived from an EMBL/GenBank/DDBJ whole genome shotgun (WGS) entry which is preliminary data.</text>
</comment>
<evidence type="ECO:0000313" key="1">
    <source>
        <dbReference type="EMBL" id="MCI70506.1"/>
    </source>
</evidence>
<organism evidence="1 2">
    <name type="scientific">Trifolium medium</name>
    <dbReference type="NCBI Taxonomy" id="97028"/>
    <lineage>
        <taxon>Eukaryota</taxon>
        <taxon>Viridiplantae</taxon>
        <taxon>Streptophyta</taxon>
        <taxon>Embryophyta</taxon>
        <taxon>Tracheophyta</taxon>
        <taxon>Spermatophyta</taxon>
        <taxon>Magnoliopsida</taxon>
        <taxon>eudicotyledons</taxon>
        <taxon>Gunneridae</taxon>
        <taxon>Pentapetalae</taxon>
        <taxon>rosids</taxon>
        <taxon>fabids</taxon>
        <taxon>Fabales</taxon>
        <taxon>Fabaceae</taxon>
        <taxon>Papilionoideae</taxon>
        <taxon>50 kb inversion clade</taxon>
        <taxon>NPAAA clade</taxon>
        <taxon>Hologalegina</taxon>
        <taxon>IRL clade</taxon>
        <taxon>Trifolieae</taxon>
        <taxon>Trifolium</taxon>
    </lineage>
</organism>
<dbReference type="AlphaFoldDB" id="A0A392UDL4"/>
<reference evidence="1 2" key="1">
    <citation type="journal article" date="2018" name="Front. Plant Sci.">
        <title>Red Clover (Trifolium pratense) and Zigzag Clover (T. medium) - A Picture of Genomic Similarities and Differences.</title>
        <authorList>
            <person name="Dluhosova J."/>
            <person name="Istvanek J."/>
            <person name="Nedelnik J."/>
            <person name="Repkova J."/>
        </authorList>
    </citation>
    <scope>NUCLEOTIDE SEQUENCE [LARGE SCALE GENOMIC DNA]</scope>
    <source>
        <strain evidence="2">cv. 10/8</strain>
        <tissue evidence="1">Leaf</tissue>
    </source>
</reference>
<dbReference type="EMBL" id="LXQA010777342">
    <property type="protein sequence ID" value="MCI70506.1"/>
    <property type="molecule type" value="Genomic_DNA"/>
</dbReference>
<evidence type="ECO:0000313" key="2">
    <source>
        <dbReference type="Proteomes" id="UP000265520"/>
    </source>
</evidence>
<accession>A0A392UDL4</accession>
<keyword evidence="2" id="KW-1185">Reference proteome</keyword>
<protein>
    <submittedName>
        <fullName evidence="1">Gag-pol polyprotein</fullName>
    </submittedName>
</protein>
<feature type="non-terminal residue" evidence="1">
    <location>
        <position position="55"/>
    </location>
</feature>